<gene>
    <name evidence="1" type="ORF">SAMN05421811_103538</name>
</gene>
<evidence type="ECO:0000313" key="2">
    <source>
        <dbReference type="Proteomes" id="UP000199361"/>
    </source>
</evidence>
<evidence type="ECO:0008006" key="3">
    <source>
        <dbReference type="Google" id="ProtNLM"/>
    </source>
</evidence>
<dbReference type="Gene3D" id="1.25.40.10">
    <property type="entry name" value="Tetratricopeptide repeat domain"/>
    <property type="match status" value="1"/>
</dbReference>
<dbReference type="STRING" id="568860.SAMN05421811_103538"/>
<proteinExistence type="predicted"/>
<protein>
    <recommendedName>
        <fullName evidence="3">Tetratricopeptide repeat-containing protein</fullName>
    </recommendedName>
</protein>
<organism evidence="1 2">
    <name type="scientific">Nonomuraea wenchangensis</name>
    <dbReference type="NCBI Taxonomy" id="568860"/>
    <lineage>
        <taxon>Bacteria</taxon>
        <taxon>Bacillati</taxon>
        <taxon>Actinomycetota</taxon>
        <taxon>Actinomycetes</taxon>
        <taxon>Streptosporangiales</taxon>
        <taxon>Streptosporangiaceae</taxon>
        <taxon>Nonomuraea</taxon>
    </lineage>
</organism>
<keyword evidence="2" id="KW-1185">Reference proteome</keyword>
<dbReference type="SUPFAM" id="SSF81901">
    <property type="entry name" value="HCP-like"/>
    <property type="match status" value="1"/>
</dbReference>
<dbReference type="Proteomes" id="UP000199361">
    <property type="component" value="Unassembled WGS sequence"/>
</dbReference>
<sequence>MEEATEPFDANKILLCEDRTGSRTSWRLTSLLREMQDALRSRFTTTGDEAVRSFEGAAEELVERGLDADAIVRYGMLGDVLGPALGVLLIDYILPPSANSDTSETGVDIDGWRALLRIPAVAPKRDDELTALVKETAQKVAPRLLAWAGHAELRKLISLEVPGEDEFWSGDLPQPTYSPVVVHYRWLVERLSETYLKSWSMSSLLLEYRYRNDLQPMTFPAWVMAERIVSYAELTDEIARRTALDWEPTPSEPRTEFMLAQMSDRARHLLAEGRATEAAALFEFAVQQWPDDTPSRNNLGFCLIPVDPARALGHLRKAARQGYAPAGINVHNRMCCHLALHRPRAALELAAQWWSSRVPAEDGCRGTLWKPSNEGWRLENHVAVAPAVIELAVQAARTQGWHDEEHAWQARSADLGCAMEDR</sequence>
<accession>A0A1I0FPS8</accession>
<reference evidence="1 2" key="1">
    <citation type="submission" date="2016-10" db="EMBL/GenBank/DDBJ databases">
        <authorList>
            <person name="de Groot N.N."/>
        </authorList>
    </citation>
    <scope>NUCLEOTIDE SEQUENCE [LARGE SCALE GENOMIC DNA]</scope>
    <source>
        <strain evidence="1 2">CGMCC 4.5598</strain>
    </source>
</reference>
<dbReference type="OrthoDB" id="4833114at2"/>
<dbReference type="InterPro" id="IPR011990">
    <property type="entry name" value="TPR-like_helical_dom_sf"/>
</dbReference>
<dbReference type="RefSeq" id="WP_143082213.1">
    <property type="nucleotide sequence ID" value="NZ_FOHX01000003.1"/>
</dbReference>
<dbReference type="EMBL" id="FOHX01000003">
    <property type="protein sequence ID" value="SET59585.1"/>
    <property type="molecule type" value="Genomic_DNA"/>
</dbReference>
<name>A0A1I0FPS8_9ACTN</name>
<evidence type="ECO:0000313" key="1">
    <source>
        <dbReference type="EMBL" id="SET59585.1"/>
    </source>
</evidence>
<dbReference type="AlphaFoldDB" id="A0A1I0FPS8"/>